<keyword evidence="2" id="KW-0732">Signal</keyword>
<dbReference type="SMART" id="SM00369">
    <property type="entry name" value="LRR_TYP"/>
    <property type="match status" value="7"/>
</dbReference>
<evidence type="ECO:0000256" key="2">
    <source>
        <dbReference type="ARBA" id="ARBA00022729"/>
    </source>
</evidence>
<evidence type="ECO:0000313" key="4">
    <source>
        <dbReference type="Proteomes" id="UP000887540"/>
    </source>
</evidence>
<dbReference type="Pfam" id="PF13855">
    <property type="entry name" value="LRR_8"/>
    <property type="match status" value="3"/>
</dbReference>
<evidence type="ECO:0000256" key="1">
    <source>
        <dbReference type="ARBA" id="ARBA00022614"/>
    </source>
</evidence>
<organism evidence="4 5">
    <name type="scientific">Acrobeloides nanus</name>
    <dbReference type="NCBI Taxonomy" id="290746"/>
    <lineage>
        <taxon>Eukaryota</taxon>
        <taxon>Metazoa</taxon>
        <taxon>Ecdysozoa</taxon>
        <taxon>Nematoda</taxon>
        <taxon>Chromadorea</taxon>
        <taxon>Rhabditida</taxon>
        <taxon>Tylenchina</taxon>
        <taxon>Cephalobomorpha</taxon>
        <taxon>Cephaloboidea</taxon>
        <taxon>Cephalobidae</taxon>
        <taxon>Acrobeloides</taxon>
    </lineage>
</organism>
<dbReference type="PRINTS" id="PR00019">
    <property type="entry name" value="LEURICHRPT"/>
</dbReference>
<reference evidence="5" key="1">
    <citation type="submission" date="2022-11" db="UniProtKB">
        <authorList>
            <consortium name="WormBaseParasite"/>
        </authorList>
    </citation>
    <scope>IDENTIFICATION</scope>
</reference>
<dbReference type="WBParaSite" id="ACRNAN_Path_935.g3601.t1">
    <property type="protein sequence ID" value="ACRNAN_Path_935.g3601.t1"/>
    <property type="gene ID" value="ACRNAN_Path_935.g3601"/>
</dbReference>
<dbReference type="AlphaFoldDB" id="A0A914CE65"/>
<evidence type="ECO:0000256" key="3">
    <source>
        <dbReference type="ARBA" id="ARBA00022737"/>
    </source>
</evidence>
<dbReference type="InterPro" id="IPR050328">
    <property type="entry name" value="Dev_Immune_Receptor"/>
</dbReference>
<name>A0A914CE65_9BILA</name>
<dbReference type="Gene3D" id="3.80.10.10">
    <property type="entry name" value="Ribonuclease Inhibitor"/>
    <property type="match status" value="2"/>
</dbReference>
<dbReference type="PANTHER" id="PTHR24373">
    <property type="entry name" value="SLIT RELATED LEUCINE-RICH REPEAT NEURONAL PROTEIN"/>
    <property type="match status" value="1"/>
</dbReference>
<dbReference type="SUPFAM" id="SSF52058">
    <property type="entry name" value="L domain-like"/>
    <property type="match status" value="1"/>
</dbReference>
<dbReference type="PROSITE" id="PS51450">
    <property type="entry name" value="LRR"/>
    <property type="match status" value="2"/>
</dbReference>
<keyword evidence="3" id="KW-0677">Repeat</keyword>
<dbReference type="Proteomes" id="UP000887540">
    <property type="component" value="Unplaced"/>
</dbReference>
<keyword evidence="4" id="KW-1185">Reference proteome</keyword>
<dbReference type="InterPro" id="IPR003591">
    <property type="entry name" value="Leu-rich_rpt_typical-subtyp"/>
</dbReference>
<protein>
    <submittedName>
        <fullName evidence="5">Chaoptin</fullName>
    </submittedName>
</protein>
<sequence length="334" mass="38395">MLSTYLGIFYAIGLSYRFGYANAGEPPLKCPRMCTCQGLISIKCSKLTSADLEILFNLLGDHRYTELLQNLSITYSTLKDLTQFPPFNQLIYLDLSNNEIIHTDTPKPFSLSSVVFLDLRYNSFNSINRDSFLMFPNVEEVRLEHNKIFSIDWEAFRLFKLRKLYISNNYLPTVSEHMLRFTPNLEVLDLSHNQLTAAQSSSFFSAQRLSFLDLSHNRMQRFDYDSFSPLYQLETLDLSFNNFSTIPGGDLRQMIGLRVLNFSGNPFEKITAGDFVQPALQVLDVSYCPKLRLIESRAFLKLPNLHTVNLSNNPSLVFISPNAFENNSLIFEYV</sequence>
<dbReference type="InterPro" id="IPR032675">
    <property type="entry name" value="LRR_dom_sf"/>
</dbReference>
<dbReference type="PANTHER" id="PTHR24373:SF275">
    <property type="entry name" value="TIR DOMAIN-CONTAINING PROTEIN"/>
    <property type="match status" value="1"/>
</dbReference>
<accession>A0A914CE65</accession>
<evidence type="ECO:0000313" key="5">
    <source>
        <dbReference type="WBParaSite" id="ACRNAN_Path_935.g3601.t1"/>
    </source>
</evidence>
<keyword evidence="1" id="KW-0433">Leucine-rich repeat</keyword>
<dbReference type="InterPro" id="IPR001611">
    <property type="entry name" value="Leu-rich_rpt"/>
</dbReference>
<proteinExistence type="predicted"/>